<keyword evidence="16" id="KW-1185">Reference proteome</keyword>
<evidence type="ECO:0000256" key="1">
    <source>
        <dbReference type="ARBA" id="ARBA00004123"/>
    </source>
</evidence>
<feature type="coiled-coil region" evidence="12">
    <location>
        <begin position="692"/>
        <end position="754"/>
    </location>
</feature>
<evidence type="ECO:0000256" key="8">
    <source>
        <dbReference type="ARBA" id="ARBA00023125"/>
    </source>
</evidence>
<feature type="compositionally biased region" description="Acidic residues" evidence="13">
    <location>
        <begin position="60"/>
        <end position="114"/>
    </location>
</feature>
<dbReference type="GO" id="GO:0008270">
    <property type="term" value="F:zinc ion binding"/>
    <property type="evidence" value="ECO:0007669"/>
    <property type="project" value="UniProtKB-KW"/>
</dbReference>
<dbReference type="InterPro" id="IPR002515">
    <property type="entry name" value="Znf_C2H2C"/>
</dbReference>
<dbReference type="Pfam" id="PF08474">
    <property type="entry name" value="MYT1"/>
    <property type="match status" value="1"/>
</dbReference>
<comment type="subcellular location">
    <subcellularLocation>
        <location evidence="1">Nucleus</location>
    </subcellularLocation>
</comment>
<feature type="region of interest" description="Disordered" evidence="13">
    <location>
        <begin position="326"/>
        <end position="348"/>
    </location>
</feature>
<feature type="compositionally biased region" description="Polar residues" evidence="13">
    <location>
        <begin position="49"/>
        <end position="59"/>
    </location>
</feature>
<feature type="compositionally biased region" description="Low complexity" evidence="13">
    <location>
        <begin position="326"/>
        <end position="344"/>
    </location>
</feature>
<evidence type="ECO:0000256" key="6">
    <source>
        <dbReference type="ARBA" id="ARBA00022833"/>
    </source>
</evidence>
<feature type="region of interest" description="Disordered" evidence="13">
    <location>
        <begin position="28"/>
        <end position="164"/>
    </location>
</feature>
<dbReference type="PANTHER" id="PTHR10816">
    <property type="entry name" value="MYELIN TRANSCRIPTION FACTOR 1-RELATED"/>
    <property type="match status" value="1"/>
</dbReference>
<dbReference type="Pfam" id="PF01530">
    <property type="entry name" value="zf-C2HC"/>
    <property type="match status" value="6"/>
</dbReference>
<keyword evidence="4" id="KW-0677">Repeat</keyword>
<evidence type="ECO:0000256" key="3">
    <source>
        <dbReference type="ARBA" id="ARBA00022723"/>
    </source>
</evidence>
<dbReference type="PROSITE" id="PS51802">
    <property type="entry name" value="ZF_CCHHC"/>
    <property type="match status" value="6"/>
</dbReference>
<dbReference type="AlphaFoldDB" id="A0A8C7CXB2"/>
<keyword evidence="5 11" id="KW-0863">Zinc-finger</keyword>
<dbReference type="GO" id="GO:0000978">
    <property type="term" value="F:RNA polymerase II cis-regulatory region sequence-specific DNA binding"/>
    <property type="evidence" value="ECO:0007669"/>
    <property type="project" value="TreeGrafter"/>
</dbReference>
<proteinExistence type="inferred from homology"/>
<sequence length="820" mass="89894">NCPTQGCDGSGHVSGKYARHRSVYGCPLAKKRKTPILEPLEPASKGTPLITQMDNSTMEESYETDGTEEMDDREEEVEEGVEDGGDEEEEEVEAEEEERYSDDNEEQMELEEGDVERGEGEGEEVDVEQEEEEEEEEGVEEEEEEEDEEDDKKESRCPTPGCDGTGHVTGLYPHHRSLSGCPHKDRVPPEILAMYENVLKCPTLGCTGRGHVNSNRNSHRSLSGCPIAAAEKLQKAQDKSICCDGSSKSNQGSDRVLRPMCFVKQLEIPQYGYKNNVSTSTPRSNLAKELEKYSKTSFDYSSFTDSSHSNNVYGKRAIRYCKNSSSASSTTSTYAPSSSSSSLSCGGGGGGGGSSASSTCSKSSFDYTHDMEAAHMAATAILNLSTRCREMPHGLGGKPQDLCTRNPDLEVDENGTLDLSIKQRLGDGVGAVLTPLEPMSPQRLMRYGMGDDCWDLPVDYTKIKRIDEDKSKDTNDLDPFQELLEQRGYSDDVTMHSTKPKYAQCKESKKDLITLSGCPLADKSIRSMMATNSQELKCPTPGCDGSGHNTGNYASHRSLSGCPRARKSGMKITHSKEDKEDQEPIRCPVPGCGGQGHVTGKYASHRSASGCPLAAKRQKDGYMNGSQFTWKAGKTDGMSCPTPGCDGSGHVSGSFLTHRSLSGCPRATSAMKKARLSGLSEMLTIKQRTSNGIENEEEIKQLDEEIKDLSESNSQVEADMIKLRTQITTMESNLKSIEEENKVIEHQNESLLHELASLSQTLINSLANIQLPHMEPISDQNFDAYVTTLTDMYTNQEHYQSPENKALLENIKQAVQGIQA</sequence>
<dbReference type="InterPro" id="IPR036060">
    <property type="entry name" value="Znf_C2H2C_sf"/>
</dbReference>
<keyword evidence="9" id="KW-0804">Transcription</keyword>
<evidence type="ECO:0000256" key="7">
    <source>
        <dbReference type="ARBA" id="ARBA00023015"/>
    </source>
</evidence>
<dbReference type="Proteomes" id="UP000694557">
    <property type="component" value="Unassembled WGS sequence"/>
</dbReference>
<evidence type="ECO:0000256" key="13">
    <source>
        <dbReference type="SAM" id="MobiDB-lite"/>
    </source>
</evidence>
<evidence type="ECO:0000313" key="15">
    <source>
        <dbReference type="Ensembl" id="ENSOKIP00005012979.1"/>
    </source>
</evidence>
<keyword evidence="7" id="KW-0805">Transcription regulation</keyword>
<dbReference type="Ensembl" id="ENSOKIT00005013848.1">
    <property type="protein sequence ID" value="ENSOKIP00005012979.1"/>
    <property type="gene ID" value="ENSOKIG00005005435.1"/>
</dbReference>
<evidence type="ECO:0000256" key="5">
    <source>
        <dbReference type="ARBA" id="ARBA00022771"/>
    </source>
</evidence>
<dbReference type="PANTHER" id="PTHR10816:SF11">
    <property type="entry name" value="MYELIN TRANSCRIPTION FACTOR 1-LIKE PROTEIN"/>
    <property type="match status" value="1"/>
</dbReference>
<keyword evidence="8" id="KW-0238">DNA-binding</keyword>
<keyword evidence="3" id="KW-0479">Metal-binding</keyword>
<evidence type="ECO:0000256" key="12">
    <source>
        <dbReference type="SAM" id="Coils"/>
    </source>
</evidence>
<evidence type="ECO:0000256" key="2">
    <source>
        <dbReference type="ARBA" id="ARBA00010194"/>
    </source>
</evidence>
<evidence type="ECO:0000256" key="4">
    <source>
        <dbReference type="ARBA" id="ARBA00022737"/>
    </source>
</evidence>
<reference evidence="15" key="1">
    <citation type="submission" date="2025-08" db="UniProtKB">
        <authorList>
            <consortium name="Ensembl"/>
        </authorList>
    </citation>
    <scope>IDENTIFICATION</scope>
</reference>
<evidence type="ECO:0000259" key="14">
    <source>
        <dbReference type="Pfam" id="PF08474"/>
    </source>
</evidence>
<keyword evidence="12" id="KW-0175">Coiled coil</keyword>
<accession>A0A8C7CXB2</accession>
<evidence type="ECO:0000256" key="10">
    <source>
        <dbReference type="ARBA" id="ARBA00023242"/>
    </source>
</evidence>
<dbReference type="FunFam" id="4.10.320.30:FF:000001">
    <property type="entry name" value="Myelin transcription factor 1-like, a"/>
    <property type="match status" value="6"/>
</dbReference>
<comment type="similarity">
    <text evidence="2">Belongs to the MYT1 family.</text>
</comment>
<protein>
    <submittedName>
        <fullName evidence="15">Myelin transcription factor 1 like</fullName>
    </submittedName>
</protein>
<dbReference type="SUPFAM" id="SSF103637">
    <property type="entry name" value="CCHHC domain"/>
    <property type="match status" value="6"/>
</dbReference>
<evidence type="ECO:0000313" key="16">
    <source>
        <dbReference type="Proteomes" id="UP000694557"/>
    </source>
</evidence>
<gene>
    <name evidence="15" type="primary">MYT1L</name>
</gene>
<evidence type="ECO:0000256" key="11">
    <source>
        <dbReference type="PROSITE-ProRule" id="PRU01143"/>
    </source>
</evidence>
<dbReference type="GO" id="GO:0005634">
    <property type="term" value="C:nucleus"/>
    <property type="evidence" value="ECO:0007669"/>
    <property type="project" value="UniProtKB-SubCell"/>
</dbReference>
<dbReference type="GO" id="GO:0000981">
    <property type="term" value="F:DNA-binding transcription factor activity, RNA polymerase II-specific"/>
    <property type="evidence" value="ECO:0007669"/>
    <property type="project" value="TreeGrafter"/>
</dbReference>
<organism evidence="15 16">
    <name type="scientific">Oncorhynchus kisutch</name>
    <name type="common">Coho salmon</name>
    <name type="synonym">Salmo kisutch</name>
    <dbReference type="NCBI Taxonomy" id="8019"/>
    <lineage>
        <taxon>Eukaryota</taxon>
        <taxon>Metazoa</taxon>
        <taxon>Chordata</taxon>
        <taxon>Craniata</taxon>
        <taxon>Vertebrata</taxon>
        <taxon>Euteleostomi</taxon>
        <taxon>Actinopterygii</taxon>
        <taxon>Neopterygii</taxon>
        <taxon>Teleostei</taxon>
        <taxon>Protacanthopterygii</taxon>
        <taxon>Salmoniformes</taxon>
        <taxon>Salmonidae</taxon>
        <taxon>Salmoninae</taxon>
        <taxon>Oncorhynchus</taxon>
    </lineage>
</organism>
<dbReference type="InterPro" id="IPR013681">
    <property type="entry name" value="Myelin_TF"/>
</dbReference>
<feature type="compositionally biased region" description="Acidic residues" evidence="13">
    <location>
        <begin position="121"/>
        <end position="151"/>
    </location>
</feature>
<dbReference type="Gene3D" id="4.10.320.30">
    <property type="match status" value="6"/>
</dbReference>
<name>A0A8C7CXB2_ONCKI</name>
<feature type="domain" description="Myelin transcription factor 1" evidence="14">
    <location>
        <begin position="273"/>
        <end position="505"/>
    </location>
</feature>
<keyword evidence="10" id="KW-0539">Nucleus</keyword>
<dbReference type="GeneTree" id="ENSGT00940000155671"/>
<keyword evidence="6" id="KW-0862">Zinc</keyword>
<evidence type="ECO:0000256" key="9">
    <source>
        <dbReference type="ARBA" id="ARBA00023163"/>
    </source>
</evidence>
<reference evidence="15" key="2">
    <citation type="submission" date="2025-09" db="UniProtKB">
        <authorList>
            <consortium name="Ensembl"/>
        </authorList>
    </citation>
    <scope>IDENTIFICATION</scope>
</reference>